<dbReference type="InterPro" id="IPR018060">
    <property type="entry name" value="HTH_AraC"/>
</dbReference>
<organism evidence="7 8">
    <name type="scientific">Pseudochrobactrum asaccharolyticum</name>
    <dbReference type="NCBI Taxonomy" id="354351"/>
    <lineage>
        <taxon>Bacteria</taxon>
        <taxon>Pseudomonadati</taxon>
        <taxon>Pseudomonadota</taxon>
        <taxon>Alphaproteobacteria</taxon>
        <taxon>Hyphomicrobiales</taxon>
        <taxon>Brucellaceae</taxon>
        <taxon>Pseudochrobactrum</taxon>
    </lineage>
</organism>
<dbReference type="PANTHER" id="PTHR43280">
    <property type="entry name" value="ARAC-FAMILY TRANSCRIPTIONAL REGULATOR"/>
    <property type="match status" value="1"/>
</dbReference>
<name>A0A366EC21_9HYPH</name>
<sequence>MLFIPLPFVVTILLAMLLWQLLRKRETGNRTDQFFIVLISIYMVQSVLLGLRWGYEITAVLPLQILLASLIAGLAYLSFYSLTVPDSTLALSLKKIWPHLLPVMVIFSLLLFRRDLAALAIIVIFLVYGVSLLWLAFKGPDILIAARLDGVLRSYRAMQITGLMLIGSVIVDLLINLDFARNSGHYSPAIILVTNILSLLFLGTAAGVALNNRTNDESGGEAEPHAQAPSTEAALTTEQHVAIVAELDDLMREKQLYKDMELNLKRIAHRLRKPPRHVSEAVNRCRAMSVSVYVNNFRVEEACRLLRETDEPVTQITFASGFLTKSNFNREFLRVTGMSPKAFRSQMVTSDVRDNAPN</sequence>
<gene>
    <name evidence="7" type="ORF">DFR47_101587</name>
</gene>
<feature type="domain" description="HTH araC/xylS-type" evidence="6">
    <location>
        <begin position="241"/>
        <end position="346"/>
    </location>
</feature>
<keyword evidence="2" id="KW-0238">DNA-binding</keyword>
<protein>
    <submittedName>
        <fullName evidence="7">AraC family transcriptional regulator</fullName>
    </submittedName>
</protein>
<dbReference type="OrthoDB" id="345413at2"/>
<evidence type="ECO:0000256" key="1">
    <source>
        <dbReference type="ARBA" id="ARBA00023015"/>
    </source>
</evidence>
<comment type="caution">
    <text evidence="7">The sequence shown here is derived from an EMBL/GenBank/DDBJ whole genome shotgun (WGS) entry which is preliminary data.</text>
</comment>
<dbReference type="PANTHER" id="PTHR43280:SF29">
    <property type="entry name" value="ARAC-FAMILY TRANSCRIPTIONAL REGULATOR"/>
    <property type="match status" value="1"/>
</dbReference>
<feature type="transmembrane region" description="Helical" evidence="5">
    <location>
        <begin position="118"/>
        <end position="137"/>
    </location>
</feature>
<dbReference type="InterPro" id="IPR018062">
    <property type="entry name" value="HTH_AraC-typ_CS"/>
</dbReference>
<keyword evidence="8" id="KW-1185">Reference proteome</keyword>
<evidence type="ECO:0000313" key="8">
    <source>
        <dbReference type="Proteomes" id="UP000252893"/>
    </source>
</evidence>
<dbReference type="PROSITE" id="PS00041">
    <property type="entry name" value="HTH_ARAC_FAMILY_1"/>
    <property type="match status" value="1"/>
</dbReference>
<feature type="transmembrane region" description="Helical" evidence="5">
    <location>
        <begin position="6"/>
        <end position="22"/>
    </location>
</feature>
<dbReference type="SUPFAM" id="SSF46689">
    <property type="entry name" value="Homeodomain-like"/>
    <property type="match status" value="1"/>
</dbReference>
<reference evidence="7 8" key="1">
    <citation type="submission" date="2018-06" db="EMBL/GenBank/DDBJ databases">
        <title>Genomic Encyclopedia of Type Strains, Phase IV (KMG-IV): sequencing the most valuable type-strain genomes for metagenomic binning, comparative biology and taxonomic classification.</title>
        <authorList>
            <person name="Goeker M."/>
        </authorList>
    </citation>
    <scope>NUCLEOTIDE SEQUENCE [LARGE SCALE GENOMIC DNA]</scope>
    <source>
        <strain evidence="7 8">DSM 25619</strain>
    </source>
</reference>
<evidence type="ECO:0000256" key="4">
    <source>
        <dbReference type="SAM" id="MobiDB-lite"/>
    </source>
</evidence>
<keyword evidence="5" id="KW-0812">Transmembrane</keyword>
<dbReference type="Pfam" id="PF12833">
    <property type="entry name" value="HTH_18"/>
    <property type="match status" value="1"/>
</dbReference>
<keyword evidence="5" id="KW-0472">Membrane</keyword>
<dbReference type="GO" id="GO:0043565">
    <property type="term" value="F:sequence-specific DNA binding"/>
    <property type="evidence" value="ECO:0007669"/>
    <property type="project" value="InterPro"/>
</dbReference>
<feature type="transmembrane region" description="Helical" evidence="5">
    <location>
        <begin position="189"/>
        <end position="210"/>
    </location>
</feature>
<evidence type="ECO:0000259" key="6">
    <source>
        <dbReference type="PROSITE" id="PS01124"/>
    </source>
</evidence>
<evidence type="ECO:0000313" key="7">
    <source>
        <dbReference type="EMBL" id="RBO98978.1"/>
    </source>
</evidence>
<feature type="transmembrane region" description="Helical" evidence="5">
    <location>
        <begin position="34"/>
        <end position="55"/>
    </location>
</feature>
<feature type="transmembrane region" description="Helical" evidence="5">
    <location>
        <begin position="157"/>
        <end position="177"/>
    </location>
</feature>
<feature type="transmembrane region" description="Helical" evidence="5">
    <location>
        <begin position="96"/>
        <end position="112"/>
    </location>
</feature>
<feature type="region of interest" description="Disordered" evidence="4">
    <location>
        <begin position="213"/>
        <end position="233"/>
    </location>
</feature>
<dbReference type="AlphaFoldDB" id="A0A366EC21"/>
<dbReference type="GO" id="GO:0003700">
    <property type="term" value="F:DNA-binding transcription factor activity"/>
    <property type="evidence" value="ECO:0007669"/>
    <property type="project" value="InterPro"/>
</dbReference>
<dbReference type="Gene3D" id="1.10.10.60">
    <property type="entry name" value="Homeodomain-like"/>
    <property type="match status" value="1"/>
</dbReference>
<keyword evidence="5" id="KW-1133">Transmembrane helix</keyword>
<proteinExistence type="predicted"/>
<feature type="transmembrane region" description="Helical" evidence="5">
    <location>
        <begin position="61"/>
        <end position="84"/>
    </location>
</feature>
<evidence type="ECO:0000256" key="5">
    <source>
        <dbReference type="SAM" id="Phobius"/>
    </source>
</evidence>
<dbReference type="EMBL" id="QNRH01000001">
    <property type="protein sequence ID" value="RBO98978.1"/>
    <property type="molecule type" value="Genomic_DNA"/>
</dbReference>
<keyword evidence="3" id="KW-0804">Transcription</keyword>
<dbReference type="PROSITE" id="PS01124">
    <property type="entry name" value="HTH_ARAC_FAMILY_2"/>
    <property type="match status" value="1"/>
</dbReference>
<dbReference type="RefSeq" id="WP_113942873.1">
    <property type="nucleotide sequence ID" value="NZ_JBHEEG010000005.1"/>
</dbReference>
<dbReference type="InterPro" id="IPR009057">
    <property type="entry name" value="Homeodomain-like_sf"/>
</dbReference>
<keyword evidence="1" id="KW-0805">Transcription regulation</keyword>
<dbReference type="Proteomes" id="UP000252893">
    <property type="component" value="Unassembled WGS sequence"/>
</dbReference>
<dbReference type="SMART" id="SM00342">
    <property type="entry name" value="HTH_ARAC"/>
    <property type="match status" value="1"/>
</dbReference>
<evidence type="ECO:0000256" key="3">
    <source>
        <dbReference type="ARBA" id="ARBA00023163"/>
    </source>
</evidence>
<evidence type="ECO:0000256" key="2">
    <source>
        <dbReference type="ARBA" id="ARBA00023125"/>
    </source>
</evidence>
<accession>A0A366EC21</accession>